<evidence type="ECO:0000256" key="2">
    <source>
        <dbReference type="ARBA" id="ARBA00005540"/>
    </source>
</evidence>
<comment type="subcellular location">
    <subcellularLocation>
        <location evidence="1">Cell membrane</location>
        <topology evidence="1">Multi-pass membrane protein</topology>
    </subcellularLocation>
</comment>
<evidence type="ECO:0000256" key="8">
    <source>
        <dbReference type="SAM" id="Phobius"/>
    </source>
</evidence>
<dbReference type="STRING" id="99656.SAMN05421659_1132"/>
<sequence length="244" mass="26615">MMNLGKLFEQVKDNVIFILISIIIMVAVYAIAKLSEKLIEKKTGVKFNQAKTRINRMTVIAMLSALAFILMFFEFPIPFVPDFYKIDASEIPVLIGAFMFGPAAGVVIEGVKVLLHLVIKGTTTVFVGDFANFILGCFYVVPAATIYLFKKTKKSAIIGMIVGTAVLVIAGCLLNAFYLLPKYAELYGIPMEYLIAAGTAVNSNITNVFSFVALAVAPFNILKGTLVAIATGVLYKYVSKIIKN</sequence>
<dbReference type="GO" id="GO:0032217">
    <property type="term" value="F:riboflavin transmembrane transporter activity"/>
    <property type="evidence" value="ECO:0007669"/>
    <property type="project" value="InterPro"/>
</dbReference>
<feature type="transmembrane region" description="Helical" evidence="8">
    <location>
        <begin position="93"/>
        <end position="118"/>
    </location>
</feature>
<dbReference type="PANTHER" id="PTHR38438:SF1">
    <property type="entry name" value="RIBOFLAVIN TRANSPORTER RIBU"/>
    <property type="match status" value="1"/>
</dbReference>
<keyword evidence="4" id="KW-1003">Cell membrane</keyword>
<dbReference type="EMBL" id="FOJI01000013">
    <property type="protein sequence ID" value="SEW37189.1"/>
    <property type="molecule type" value="Genomic_DNA"/>
</dbReference>
<gene>
    <name evidence="9" type="ORF">SAMN05421659_1132</name>
</gene>
<keyword evidence="7 8" id="KW-0472">Membrane</keyword>
<keyword evidence="6 8" id="KW-1133">Transmembrane helix</keyword>
<dbReference type="GO" id="GO:0005886">
    <property type="term" value="C:plasma membrane"/>
    <property type="evidence" value="ECO:0007669"/>
    <property type="project" value="UniProtKB-SubCell"/>
</dbReference>
<comment type="similarity">
    <text evidence="2">Belongs to the prokaryotic riboflavin transporter (P-RFT) (TC 2.A.87) family.</text>
</comment>
<protein>
    <submittedName>
        <fullName evidence="9">Riboflavin transporter FmnP</fullName>
    </submittedName>
</protein>
<evidence type="ECO:0000256" key="1">
    <source>
        <dbReference type="ARBA" id="ARBA00004651"/>
    </source>
</evidence>
<dbReference type="Gene3D" id="1.10.1760.20">
    <property type="match status" value="1"/>
</dbReference>
<evidence type="ECO:0000313" key="9">
    <source>
        <dbReference type="EMBL" id="SEW37189.1"/>
    </source>
</evidence>
<organism evidence="9 10">
    <name type="scientific">[Clostridium] fimetarium</name>
    <dbReference type="NCBI Taxonomy" id="99656"/>
    <lineage>
        <taxon>Bacteria</taxon>
        <taxon>Bacillati</taxon>
        <taxon>Bacillota</taxon>
        <taxon>Clostridia</taxon>
        <taxon>Lachnospirales</taxon>
        <taxon>Lachnospiraceae</taxon>
    </lineage>
</organism>
<dbReference type="Pfam" id="PF12822">
    <property type="entry name" value="ECF_trnsprt"/>
    <property type="match status" value="1"/>
</dbReference>
<accession>A0A1I0R8V8</accession>
<evidence type="ECO:0000256" key="7">
    <source>
        <dbReference type="ARBA" id="ARBA00023136"/>
    </source>
</evidence>
<feature type="transmembrane region" description="Helical" evidence="8">
    <location>
        <begin position="53"/>
        <end position="73"/>
    </location>
</feature>
<dbReference type="InterPro" id="IPR024529">
    <property type="entry name" value="ECF_trnsprt_substrate-spec"/>
</dbReference>
<evidence type="ECO:0000313" key="10">
    <source>
        <dbReference type="Proteomes" id="UP000199701"/>
    </source>
</evidence>
<reference evidence="9 10" key="1">
    <citation type="submission" date="2016-10" db="EMBL/GenBank/DDBJ databases">
        <authorList>
            <person name="de Groot N.N."/>
        </authorList>
    </citation>
    <scope>NUCLEOTIDE SEQUENCE [LARGE SCALE GENOMIC DNA]</scope>
    <source>
        <strain evidence="9 10">DSM 9179</strain>
    </source>
</reference>
<keyword evidence="3" id="KW-0813">Transport</keyword>
<evidence type="ECO:0000256" key="4">
    <source>
        <dbReference type="ARBA" id="ARBA00022475"/>
    </source>
</evidence>
<dbReference type="AlphaFoldDB" id="A0A1I0R8V8"/>
<evidence type="ECO:0000256" key="5">
    <source>
        <dbReference type="ARBA" id="ARBA00022692"/>
    </source>
</evidence>
<keyword evidence="10" id="KW-1185">Reference proteome</keyword>
<evidence type="ECO:0000256" key="3">
    <source>
        <dbReference type="ARBA" id="ARBA00022448"/>
    </source>
</evidence>
<keyword evidence="5 8" id="KW-0812">Transmembrane</keyword>
<dbReference type="InterPro" id="IPR025720">
    <property type="entry name" value="RibU"/>
</dbReference>
<feature type="transmembrane region" description="Helical" evidence="8">
    <location>
        <begin position="221"/>
        <end position="238"/>
    </location>
</feature>
<feature type="transmembrane region" description="Helical" evidence="8">
    <location>
        <begin position="130"/>
        <end position="149"/>
    </location>
</feature>
<feature type="transmembrane region" description="Helical" evidence="8">
    <location>
        <begin position="155"/>
        <end position="181"/>
    </location>
</feature>
<dbReference type="OrthoDB" id="9809216at2"/>
<dbReference type="PANTHER" id="PTHR38438">
    <property type="entry name" value="RIBOFLAVIN TRANSPORTER RIBU"/>
    <property type="match status" value="1"/>
</dbReference>
<name>A0A1I0R8V8_9FIRM</name>
<feature type="transmembrane region" description="Helical" evidence="8">
    <location>
        <begin position="193"/>
        <end position="215"/>
    </location>
</feature>
<feature type="transmembrane region" description="Helical" evidence="8">
    <location>
        <begin position="15"/>
        <end position="32"/>
    </location>
</feature>
<proteinExistence type="inferred from homology"/>
<dbReference type="Proteomes" id="UP000199701">
    <property type="component" value="Unassembled WGS sequence"/>
</dbReference>
<dbReference type="RefSeq" id="WP_092455583.1">
    <property type="nucleotide sequence ID" value="NZ_FOJI01000013.1"/>
</dbReference>
<evidence type="ECO:0000256" key="6">
    <source>
        <dbReference type="ARBA" id="ARBA00022989"/>
    </source>
</evidence>